<organism evidence="5 6">
    <name type="scientific">Candidatus Xianfuyuplasma coldseepsis</name>
    <dbReference type="NCBI Taxonomy" id="2782163"/>
    <lineage>
        <taxon>Bacteria</taxon>
        <taxon>Bacillati</taxon>
        <taxon>Mycoplasmatota</taxon>
        <taxon>Mollicutes</taxon>
        <taxon>Candidatus Izemoplasmatales</taxon>
        <taxon>Candidatus Izemoplasmataceae</taxon>
        <taxon>Candidatus Xianfuyuplasma</taxon>
    </lineage>
</organism>
<dbReference type="GO" id="GO:0003676">
    <property type="term" value="F:nucleic acid binding"/>
    <property type="evidence" value="ECO:0007669"/>
    <property type="project" value="InterPro"/>
</dbReference>
<dbReference type="InterPro" id="IPR047201">
    <property type="entry name" value="ERI-1_3'hExo-like"/>
</dbReference>
<evidence type="ECO:0000259" key="4">
    <source>
        <dbReference type="SMART" id="SM00479"/>
    </source>
</evidence>
<keyword evidence="6" id="KW-1185">Reference proteome</keyword>
<gene>
    <name evidence="5" type="ORF">G4Z02_00890</name>
</gene>
<dbReference type="SUPFAM" id="SSF53098">
    <property type="entry name" value="Ribonuclease H-like"/>
    <property type="match status" value="1"/>
</dbReference>
<dbReference type="KEGG" id="xcl:G4Z02_00890"/>
<evidence type="ECO:0000256" key="2">
    <source>
        <dbReference type="ARBA" id="ARBA00022801"/>
    </source>
</evidence>
<protein>
    <recommendedName>
        <fullName evidence="4">Exonuclease domain-containing protein</fullName>
    </recommendedName>
</protein>
<name>A0A7L7KQ78_9MOLU</name>
<dbReference type="InterPro" id="IPR012337">
    <property type="entry name" value="RNaseH-like_sf"/>
</dbReference>
<dbReference type="InterPro" id="IPR036397">
    <property type="entry name" value="RNaseH_sf"/>
</dbReference>
<dbReference type="PANTHER" id="PTHR23044:SF61">
    <property type="entry name" value="3'-5' EXORIBONUCLEASE 1-RELATED"/>
    <property type="match status" value="1"/>
</dbReference>
<dbReference type="InterPro" id="IPR051274">
    <property type="entry name" value="3-5_Exoribonuclease"/>
</dbReference>
<dbReference type="InterPro" id="IPR013520">
    <property type="entry name" value="Ribonucl_H"/>
</dbReference>
<dbReference type="Pfam" id="PF00929">
    <property type="entry name" value="RNase_T"/>
    <property type="match status" value="1"/>
</dbReference>
<dbReference type="Gene3D" id="3.30.420.10">
    <property type="entry name" value="Ribonuclease H-like superfamily/Ribonuclease H"/>
    <property type="match status" value="1"/>
</dbReference>
<dbReference type="SMART" id="SM00479">
    <property type="entry name" value="EXOIII"/>
    <property type="match status" value="1"/>
</dbReference>
<evidence type="ECO:0000313" key="6">
    <source>
        <dbReference type="Proteomes" id="UP000514720"/>
    </source>
</evidence>
<evidence type="ECO:0000256" key="1">
    <source>
        <dbReference type="ARBA" id="ARBA00022722"/>
    </source>
</evidence>
<keyword evidence="2" id="KW-0378">Hydrolase</keyword>
<dbReference type="EMBL" id="CP048914">
    <property type="protein sequence ID" value="QMS84356.1"/>
    <property type="molecule type" value="Genomic_DNA"/>
</dbReference>
<dbReference type="CDD" id="cd06133">
    <property type="entry name" value="ERI-1_3'hExo_like"/>
    <property type="match status" value="1"/>
</dbReference>
<dbReference type="Proteomes" id="UP000514720">
    <property type="component" value="Chromosome"/>
</dbReference>
<evidence type="ECO:0000256" key="3">
    <source>
        <dbReference type="ARBA" id="ARBA00022839"/>
    </source>
</evidence>
<feature type="domain" description="Exonuclease" evidence="4">
    <location>
        <begin position="105"/>
        <end position="286"/>
    </location>
</feature>
<dbReference type="AlphaFoldDB" id="A0A7L7KQ78"/>
<proteinExistence type="predicted"/>
<dbReference type="PANTHER" id="PTHR23044">
    <property type="entry name" value="3'-5' EXONUCLEASE ERI1-RELATED"/>
    <property type="match status" value="1"/>
</dbReference>
<dbReference type="RefSeq" id="WP_258877967.1">
    <property type="nucleotide sequence ID" value="NZ_CP048914.1"/>
</dbReference>
<accession>A0A7L7KQ78</accession>
<reference evidence="5 6" key="1">
    <citation type="submission" date="2020-02" db="EMBL/GenBank/DDBJ databases">
        <authorList>
            <person name="Zheng R.K."/>
            <person name="Sun C.M."/>
        </authorList>
    </citation>
    <scope>NUCLEOTIDE SEQUENCE [LARGE SCALE GENOMIC DNA]</scope>
    <source>
        <strain evidence="6">zrk13</strain>
    </source>
</reference>
<keyword evidence="1" id="KW-0540">Nuclease</keyword>
<dbReference type="GO" id="GO:0000175">
    <property type="term" value="F:3'-5'-RNA exonuclease activity"/>
    <property type="evidence" value="ECO:0007669"/>
    <property type="project" value="InterPro"/>
</dbReference>
<sequence length="293" mass="35673">MMTIVSGRILTYDETLRIITIRCRDRIRYFYIQRSLLNRISKYIEINRFIQFTVTNEIRIYKRHKVHTIDYIVKIMEIRYRKNIIYYDIKNIKRGTKHLINNLDNKMFLDLEMSMHPYKVDKSFKQEIIQVGYILVDKNDTIIETYDQVIQPTIHKRLTKRTTRFLDLSQEDVDNGLSFHDFYEHFHNVLNMYNPAIIVWGRNDFLALRDAYRFNKLPNLDRKTRYINLLKLHKNYYNLKNDLGLFNALNLYYPTEKDQAHNAYEDALATFKIFKGFRDVVNHKRRVDTKKYK</sequence>
<evidence type="ECO:0000313" key="5">
    <source>
        <dbReference type="EMBL" id="QMS84356.1"/>
    </source>
</evidence>
<keyword evidence="3" id="KW-0269">Exonuclease</keyword>